<accession>A0A0E0HKX4</accession>
<proteinExistence type="predicted"/>
<protein>
    <submittedName>
        <fullName evidence="1">Uncharacterized protein</fullName>
    </submittedName>
</protein>
<dbReference type="EnsemblPlants" id="ONIVA06G03760.1">
    <property type="protein sequence ID" value="ONIVA06G03760.1"/>
    <property type="gene ID" value="ONIVA06G03760"/>
</dbReference>
<evidence type="ECO:0000313" key="1">
    <source>
        <dbReference type="EnsemblPlants" id="ONIVA06G03760.1"/>
    </source>
</evidence>
<reference evidence="1" key="1">
    <citation type="submission" date="2015-04" db="UniProtKB">
        <authorList>
            <consortium name="EnsemblPlants"/>
        </authorList>
    </citation>
    <scope>IDENTIFICATION</scope>
    <source>
        <strain evidence="1">SL10</strain>
    </source>
</reference>
<reference evidence="1" key="2">
    <citation type="submission" date="2018-04" db="EMBL/GenBank/DDBJ databases">
        <title>OnivRS2 (Oryza nivara Reference Sequence Version 2).</title>
        <authorList>
            <person name="Zhang J."/>
            <person name="Kudrna D."/>
            <person name="Lee S."/>
            <person name="Talag J."/>
            <person name="Rajasekar S."/>
            <person name="Welchert J."/>
            <person name="Hsing Y.-I."/>
            <person name="Wing R.A."/>
        </authorList>
    </citation>
    <scope>NUCLEOTIDE SEQUENCE [LARGE SCALE GENOMIC DNA]</scope>
    <source>
        <strain evidence="1">SL10</strain>
    </source>
</reference>
<dbReference type="Proteomes" id="UP000006591">
    <property type="component" value="Chromosome 6"/>
</dbReference>
<sequence>MVVVWGSEKNSPNPCWVHSLTVGLRLRVTKEETNPFGLPMTTTAPPLIDLKPGYISAMSTTTTVPLPL</sequence>
<organism evidence="1">
    <name type="scientific">Oryza nivara</name>
    <name type="common">Indian wild rice</name>
    <name type="synonym">Oryza sativa f. spontanea</name>
    <dbReference type="NCBI Taxonomy" id="4536"/>
    <lineage>
        <taxon>Eukaryota</taxon>
        <taxon>Viridiplantae</taxon>
        <taxon>Streptophyta</taxon>
        <taxon>Embryophyta</taxon>
        <taxon>Tracheophyta</taxon>
        <taxon>Spermatophyta</taxon>
        <taxon>Magnoliopsida</taxon>
        <taxon>Liliopsida</taxon>
        <taxon>Poales</taxon>
        <taxon>Poaceae</taxon>
        <taxon>BOP clade</taxon>
        <taxon>Oryzoideae</taxon>
        <taxon>Oryzeae</taxon>
        <taxon>Oryzinae</taxon>
        <taxon>Oryza</taxon>
    </lineage>
</organism>
<dbReference type="Gramene" id="ONIVA06G03760.1">
    <property type="protein sequence ID" value="ONIVA06G03760.1"/>
    <property type="gene ID" value="ONIVA06G03760"/>
</dbReference>
<dbReference type="AlphaFoldDB" id="A0A0E0HKX4"/>
<dbReference type="HOGENOM" id="CLU_2798348_0_0_1"/>
<keyword evidence="2" id="KW-1185">Reference proteome</keyword>
<name>A0A0E0HKX4_ORYNI</name>
<evidence type="ECO:0000313" key="2">
    <source>
        <dbReference type="Proteomes" id="UP000006591"/>
    </source>
</evidence>